<feature type="region of interest" description="Disordered" evidence="1">
    <location>
        <begin position="70"/>
        <end position="91"/>
    </location>
</feature>
<dbReference type="EMBL" id="NMUH01013477">
    <property type="protein sequence ID" value="MQM22639.1"/>
    <property type="molecule type" value="Genomic_DNA"/>
</dbReference>
<sequence length="91" mass="10284">MTFDRCDWAAPRVDSASDSRNRVKRCPYEIASAARDRAPAEEFGRPTGNLRMRPFTDRVEVPILNWGLEGGSDPRANKYPRPTGGLRQSVY</sequence>
<proteinExistence type="predicted"/>
<evidence type="ECO:0000313" key="3">
    <source>
        <dbReference type="Proteomes" id="UP000652761"/>
    </source>
</evidence>
<organism evidence="2 3">
    <name type="scientific">Colocasia esculenta</name>
    <name type="common">Wild taro</name>
    <name type="synonym">Arum esculentum</name>
    <dbReference type="NCBI Taxonomy" id="4460"/>
    <lineage>
        <taxon>Eukaryota</taxon>
        <taxon>Viridiplantae</taxon>
        <taxon>Streptophyta</taxon>
        <taxon>Embryophyta</taxon>
        <taxon>Tracheophyta</taxon>
        <taxon>Spermatophyta</taxon>
        <taxon>Magnoliopsida</taxon>
        <taxon>Liliopsida</taxon>
        <taxon>Araceae</taxon>
        <taxon>Aroideae</taxon>
        <taxon>Colocasieae</taxon>
        <taxon>Colocasia</taxon>
    </lineage>
</organism>
<protein>
    <submittedName>
        <fullName evidence="2">Uncharacterized protein</fullName>
    </submittedName>
</protein>
<name>A0A843XS24_COLES</name>
<gene>
    <name evidence="2" type="ORF">Taro_055695</name>
</gene>
<accession>A0A843XS24</accession>
<keyword evidence="3" id="KW-1185">Reference proteome</keyword>
<reference evidence="2" key="1">
    <citation type="submission" date="2017-07" db="EMBL/GenBank/DDBJ databases">
        <title>Taro Niue Genome Assembly and Annotation.</title>
        <authorList>
            <person name="Atibalentja N."/>
            <person name="Keating K."/>
            <person name="Fields C.J."/>
        </authorList>
    </citation>
    <scope>NUCLEOTIDE SEQUENCE</scope>
    <source>
        <strain evidence="2">Niue_2</strain>
        <tissue evidence="2">Leaf</tissue>
    </source>
</reference>
<comment type="caution">
    <text evidence="2">The sequence shown here is derived from an EMBL/GenBank/DDBJ whole genome shotgun (WGS) entry which is preliminary data.</text>
</comment>
<dbReference type="Proteomes" id="UP000652761">
    <property type="component" value="Unassembled WGS sequence"/>
</dbReference>
<dbReference type="AlphaFoldDB" id="A0A843XS24"/>
<feature type="region of interest" description="Disordered" evidence="1">
    <location>
        <begin position="1"/>
        <end position="21"/>
    </location>
</feature>
<evidence type="ECO:0000256" key="1">
    <source>
        <dbReference type="SAM" id="MobiDB-lite"/>
    </source>
</evidence>
<evidence type="ECO:0000313" key="2">
    <source>
        <dbReference type="EMBL" id="MQM22639.1"/>
    </source>
</evidence>